<dbReference type="PANTHER" id="PTHR33406:SF13">
    <property type="entry name" value="MEMBRANE PROTEIN YDFJ"/>
    <property type="match status" value="1"/>
</dbReference>
<feature type="transmembrane region" description="Helical" evidence="7">
    <location>
        <begin position="483"/>
        <end position="502"/>
    </location>
</feature>
<feature type="region of interest" description="Disordered" evidence="6">
    <location>
        <begin position="909"/>
        <end position="952"/>
    </location>
</feature>
<keyword evidence="4 7" id="KW-1133">Transmembrane helix</keyword>
<evidence type="ECO:0000256" key="1">
    <source>
        <dbReference type="ARBA" id="ARBA00004651"/>
    </source>
</evidence>
<feature type="domain" description="SSD" evidence="8">
    <location>
        <begin position="360"/>
        <end position="456"/>
    </location>
</feature>
<dbReference type="InterPro" id="IPR004869">
    <property type="entry name" value="MMPL_dom"/>
</dbReference>
<evidence type="ECO:0000256" key="6">
    <source>
        <dbReference type="SAM" id="MobiDB-lite"/>
    </source>
</evidence>
<dbReference type="PANTHER" id="PTHR33406">
    <property type="entry name" value="MEMBRANE PROTEIN MJ1562-RELATED"/>
    <property type="match status" value="1"/>
</dbReference>
<sequence>MSHSSFEPGRHSSAKLPLRSITEWAIRHPVWALLIAIAFGAAGVAYSGMSLGFKTKRADLIDPSADYHRRWLNYTDSFGDQSDMVVVVEGENPEDIKQVIDDLGWHLEQDTEHFSQVLYRTDAKAPALRAKGLQFLNTEELHQIERWLDELSRVLKGQWGLFNISSIFMGLRHQIERADPGTSDEPSPAMEPLFYQAQLFAKSLDNFAAKKSVFVSPWQSMSAIGADLPEPDRQELHLMNAAGTMGFLKVRAVVEENDFAGASASIQRLRDVLETVRGSYPDAKIGLTGIPVLEFDEMQQSQQAMLWASGISFGGVAIFLIIGFRGVRHPLMALAMLLVAMSWSLGAATGIIGHLNILSVSFFAILIGLGIDFAIHYLARYLELRHAGEDLQSALVDTATSVGPGIVTAGITTSLAFYCAAFTDFLGVAELGIIAGTGILLCVVAAFIMLPALVMLGDQHTEPRQLPIPFQGRALKRLISRHPVLVVAVTLAMTGYVGVYGLNVKYDYNLLNLQAENLESVEVQSRVFEQSDGSLLFAVSVADSPERALELKEKFLKLDGVKRVVELASQLPKTPSEDTSLLVQAINVRLANLPPRNSSIAQLAGKTYEVEPDKVGIRVEELWEQLQKFPSPLAQAATKSLDTFLNRFDELTAEEQVKLVAAYEDRMTADLLSQLYEIRDASAVEPVTIEDFPETVRSRMVSDKGKWLLQVYPAYEIWDHEPLERFVQEVRKVDPNVTGTPLQNYEAAQQIATSYERVAIYALITVFIVLLIDFHSIKDGLLALLPPLAGGALMMGVLGLLGVDLNPANLIVLPLVIGIGVDDGVHVVHDFRQQTANYRMSASTTNAIVLTSLTSMIGFGSMMVASHRGLYSLGLVLVVGVGACLFVSLVMLPALLTLFSREAPKSHPWRFTDEGRAMPRERGARFQEQEEALPQPDSTVDFTTMDNPNPLS</sequence>
<comment type="subcellular location">
    <subcellularLocation>
        <location evidence="1">Cell membrane</location>
        <topology evidence="1">Multi-pass membrane protein</topology>
    </subcellularLocation>
</comment>
<feature type="transmembrane region" description="Helical" evidence="7">
    <location>
        <begin position="781"/>
        <end position="801"/>
    </location>
</feature>
<dbReference type="AlphaFoldDB" id="A0A517ZGS0"/>
<protein>
    <submittedName>
        <fullName evidence="9">Membrane protein YdgH</fullName>
    </submittedName>
</protein>
<dbReference type="Proteomes" id="UP000319383">
    <property type="component" value="Chromosome"/>
</dbReference>
<feature type="transmembrane region" description="Helical" evidence="7">
    <location>
        <begin position="330"/>
        <end position="353"/>
    </location>
</feature>
<feature type="compositionally biased region" description="Basic and acidic residues" evidence="6">
    <location>
        <begin position="909"/>
        <end position="928"/>
    </location>
</feature>
<keyword evidence="3 7" id="KW-0812">Transmembrane</keyword>
<organism evidence="9 10">
    <name type="scientific">Symmachiella dynata</name>
    <dbReference type="NCBI Taxonomy" id="2527995"/>
    <lineage>
        <taxon>Bacteria</taxon>
        <taxon>Pseudomonadati</taxon>
        <taxon>Planctomycetota</taxon>
        <taxon>Planctomycetia</taxon>
        <taxon>Planctomycetales</taxon>
        <taxon>Planctomycetaceae</taxon>
        <taxon>Symmachiella</taxon>
    </lineage>
</organism>
<feature type="transmembrane region" description="Helical" evidence="7">
    <location>
        <begin position="758"/>
        <end position="774"/>
    </location>
</feature>
<evidence type="ECO:0000256" key="2">
    <source>
        <dbReference type="ARBA" id="ARBA00022475"/>
    </source>
</evidence>
<feature type="transmembrane region" description="Helical" evidence="7">
    <location>
        <begin position="304"/>
        <end position="324"/>
    </location>
</feature>
<feature type="transmembrane region" description="Helical" evidence="7">
    <location>
        <begin position="871"/>
        <end position="899"/>
    </location>
</feature>
<evidence type="ECO:0000256" key="3">
    <source>
        <dbReference type="ARBA" id="ARBA00022692"/>
    </source>
</evidence>
<reference evidence="9 10" key="1">
    <citation type="submission" date="2019-02" db="EMBL/GenBank/DDBJ databases">
        <title>Deep-cultivation of Planctomycetes and their phenomic and genomic characterization uncovers novel biology.</title>
        <authorList>
            <person name="Wiegand S."/>
            <person name="Jogler M."/>
            <person name="Boedeker C."/>
            <person name="Pinto D."/>
            <person name="Vollmers J."/>
            <person name="Rivas-Marin E."/>
            <person name="Kohn T."/>
            <person name="Peeters S.H."/>
            <person name="Heuer A."/>
            <person name="Rast P."/>
            <person name="Oberbeckmann S."/>
            <person name="Bunk B."/>
            <person name="Jeske O."/>
            <person name="Meyerdierks A."/>
            <person name="Storesund J.E."/>
            <person name="Kallscheuer N."/>
            <person name="Luecker S."/>
            <person name="Lage O.M."/>
            <person name="Pohl T."/>
            <person name="Merkel B.J."/>
            <person name="Hornburger P."/>
            <person name="Mueller R.-W."/>
            <person name="Bruemmer F."/>
            <person name="Labrenz M."/>
            <person name="Spormann A.M."/>
            <person name="Op den Camp H."/>
            <person name="Overmann J."/>
            <person name="Amann R."/>
            <person name="Jetten M.S.M."/>
            <person name="Mascher T."/>
            <person name="Medema M.H."/>
            <person name="Devos D.P."/>
            <person name="Kaster A.-K."/>
            <person name="Ovreas L."/>
            <person name="Rohde M."/>
            <person name="Galperin M.Y."/>
            <person name="Jogler C."/>
        </authorList>
    </citation>
    <scope>NUCLEOTIDE SEQUENCE [LARGE SCALE GENOMIC DNA]</scope>
    <source>
        <strain evidence="9 10">Mal52</strain>
    </source>
</reference>
<proteinExistence type="predicted"/>
<dbReference type="InterPro" id="IPR000731">
    <property type="entry name" value="SSD"/>
</dbReference>
<evidence type="ECO:0000313" key="9">
    <source>
        <dbReference type="EMBL" id="QDU41666.1"/>
    </source>
</evidence>
<keyword evidence="2" id="KW-1003">Cell membrane</keyword>
<dbReference type="SUPFAM" id="SSF82866">
    <property type="entry name" value="Multidrug efflux transporter AcrB transmembrane domain"/>
    <property type="match status" value="2"/>
</dbReference>
<dbReference type="Pfam" id="PF03176">
    <property type="entry name" value="MMPL"/>
    <property type="match status" value="2"/>
</dbReference>
<dbReference type="RefSeq" id="WP_145373681.1">
    <property type="nucleotide sequence ID" value="NZ_CP036276.1"/>
</dbReference>
<evidence type="ECO:0000256" key="7">
    <source>
        <dbReference type="SAM" id="Phobius"/>
    </source>
</evidence>
<gene>
    <name evidence="9" type="primary">ydgH_1</name>
    <name evidence="9" type="ORF">Mal52_01190</name>
</gene>
<dbReference type="KEGG" id="sdyn:Mal52_01190"/>
<feature type="transmembrane region" description="Helical" evidence="7">
    <location>
        <begin position="30"/>
        <end position="49"/>
    </location>
</feature>
<accession>A0A517ZGS0</accession>
<dbReference type="GO" id="GO:0005886">
    <property type="term" value="C:plasma membrane"/>
    <property type="evidence" value="ECO:0007669"/>
    <property type="project" value="UniProtKB-SubCell"/>
</dbReference>
<feature type="domain" description="SSD" evidence="8">
    <location>
        <begin position="780"/>
        <end position="898"/>
    </location>
</feature>
<evidence type="ECO:0000313" key="10">
    <source>
        <dbReference type="Proteomes" id="UP000319383"/>
    </source>
</evidence>
<evidence type="ECO:0000259" key="8">
    <source>
        <dbReference type="PROSITE" id="PS50156"/>
    </source>
</evidence>
<keyword evidence="5 7" id="KW-0472">Membrane</keyword>
<dbReference type="Gene3D" id="1.20.1640.10">
    <property type="entry name" value="Multidrug efflux transporter AcrB transmembrane domain"/>
    <property type="match status" value="2"/>
</dbReference>
<evidence type="ECO:0000256" key="5">
    <source>
        <dbReference type="ARBA" id="ARBA00023136"/>
    </source>
</evidence>
<dbReference type="EMBL" id="CP036276">
    <property type="protein sequence ID" value="QDU41666.1"/>
    <property type="molecule type" value="Genomic_DNA"/>
</dbReference>
<name>A0A517ZGS0_9PLAN</name>
<feature type="compositionally biased region" description="Polar residues" evidence="6">
    <location>
        <begin position="936"/>
        <end position="952"/>
    </location>
</feature>
<feature type="transmembrane region" description="Helical" evidence="7">
    <location>
        <begin position="433"/>
        <end position="456"/>
    </location>
</feature>
<keyword evidence="10" id="KW-1185">Reference proteome</keyword>
<evidence type="ECO:0000256" key="4">
    <source>
        <dbReference type="ARBA" id="ARBA00022989"/>
    </source>
</evidence>
<dbReference type="InterPro" id="IPR050545">
    <property type="entry name" value="Mycobact_MmpL"/>
</dbReference>
<dbReference type="PROSITE" id="PS50156">
    <property type="entry name" value="SSD"/>
    <property type="match status" value="2"/>
</dbReference>
<feature type="transmembrane region" description="Helical" evidence="7">
    <location>
        <begin position="846"/>
        <end position="865"/>
    </location>
</feature>
<feature type="transmembrane region" description="Helical" evidence="7">
    <location>
        <begin position="360"/>
        <end position="379"/>
    </location>
</feature>